<dbReference type="EMBL" id="AP029264">
    <property type="protein sequence ID" value="BFF94595.1"/>
    <property type="molecule type" value="Genomic_DNA"/>
</dbReference>
<sequence length="91" mass="10403">MESYFLIILLCGLVSAVPHPAEPVLEPVNQQLEEDDNSAEQYMNAIEERAKVWWESIAGIDYSSEVYDETTSPEDYLLPDDKDVTQHLTTR</sequence>
<keyword evidence="4" id="KW-1185">Reference proteome</keyword>
<name>A0AAU9FG28_DROMD</name>
<feature type="signal peptide" evidence="2">
    <location>
        <begin position="1"/>
        <end position="16"/>
    </location>
</feature>
<gene>
    <name evidence="3" type="ORF">DMAD_12188</name>
</gene>
<keyword evidence="2" id="KW-0732">Signal</keyword>
<organism evidence="3 4">
    <name type="scientific">Drosophila madeirensis</name>
    <name type="common">Fruit fly</name>
    <dbReference type="NCBI Taxonomy" id="30013"/>
    <lineage>
        <taxon>Eukaryota</taxon>
        <taxon>Metazoa</taxon>
        <taxon>Ecdysozoa</taxon>
        <taxon>Arthropoda</taxon>
        <taxon>Hexapoda</taxon>
        <taxon>Insecta</taxon>
        <taxon>Pterygota</taxon>
        <taxon>Neoptera</taxon>
        <taxon>Endopterygota</taxon>
        <taxon>Diptera</taxon>
        <taxon>Brachycera</taxon>
        <taxon>Muscomorpha</taxon>
        <taxon>Ephydroidea</taxon>
        <taxon>Drosophilidae</taxon>
        <taxon>Drosophila</taxon>
        <taxon>Sophophora</taxon>
    </lineage>
</organism>
<evidence type="ECO:0000256" key="2">
    <source>
        <dbReference type="SAM" id="SignalP"/>
    </source>
</evidence>
<dbReference type="AlphaFoldDB" id="A0AAU9FG28"/>
<accession>A0AAU9FG28</accession>
<reference evidence="3 4" key="1">
    <citation type="submission" date="2024-02" db="EMBL/GenBank/DDBJ databases">
        <title>A chromosome-level genome assembly of Drosophila madeirensis, a fruit fly species endemic to Madeira island.</title>
        <authorList>
            <person name="Tomihara K."/>
            <person name="Llopart A."/>
            <person name="Yamamoto D."/>
        </authorList>
    </citation>
    <scope>NUCLEOTIDE SEQUENCE [LARGE SCALE GENOMIC DNA]</scope>
    <source>
        <strain evidence="3 4">RF1</strain>
    </source>
</reference>
<evidence type="ECO:0000313" key="4">
    <source>
        <dbReference type="Proteomes" id="UP001500889"/>
    </source>
</evidence>
<evidence type="ECO:0000256" key="1">
    <source>
        <dbReference type="SAM" id="MobiDB-lite"/>
    </source>
</evidence>
<evidence type="ECO:0000313" key="3">
    <source>
        <dbReference type="EMBL" id="BFF94595.1"/>
    </source>
</evidence>
<feature type="chain" id="PRO_5043986815" evidence="2">
    <location>
        <begin position="17"/>
        <end position="91"/>
    </location>
</feature>
<feature type="region of interest" description="Disordered" evidence="1">
    <location>
        <begin position="71"/>
        <end position="91"/>
    </location>
</feature>
<dbReference type="Proteomes" id="UP001500889">
    <property type="component" value="Chromosome U"/>
</dbReference>
<proteinExistence type="predicted"/>
<protein>
    <submittedName>
        <fullName evidence="3">Uncharacterized protein</fullName>
    </submittedName>
</protein>